<keyword evidence="2" id="KW-1003">Cell membrane</keyword>
<dbReference type="InterPro" id="IPR051459">
    <property type="entry name" value="Cytochrome_c-type_DH"/>
</dbReference>
<feature type="domain" description="Cytochrome c" evidence="11">
    <location>
        <begin position="42"/>
        <end position="145"/>
    </location>
</feature>
<dbReference type="PANTHER" id="PTHR35008:SF8">
    <property type="entry name" value="ALCOHOL DEHYDROGENASE CYTOCHROME C SUBUNIT"/>
    <property type="match status" value="1"/>
</dbReference>
<proteinExistence type="predicted"/>
<evidence type="ECO:0000259" key="11">
    <source>
        <dbReference type="PROSITE" id="PS51007"/>
    </source>
</evidence>
<comment type="caution">
    <text evidence="12">The sequence shown here is derived from an EMBL/GenBank/DDBJ whole genome shotgun (WGS) entry which is preliminary data.</text>
</comment>
<keyword evidence="3 9" id="KW-0349">Heme</keyword>
<keyword evidence="4 10" id="KW-0479">Metal-binding</keyword>
<evidence type="ECO:0000256" key="7">
    <source>
        <dbReference type="ARBA" id="ARBA00023004"/>
    </source>
</evidence>
<keyword evidence="7 10" id="KW-0408">Iron</keyword>
<dbReference type="InterPro" id="IPR014353">
    <property type="entry name" value="Membr-bd_ADH_cyt_c"/>
</dbReference>
<dbReference type="EMBL" id="WNWM01000002">
    <property type="protein sequence ID" value="MUI13716.1"/>
    <property type="molecule type" value="Genomic_DNA"/>
</dbReference>
<keyword evidence="6" id="KW-0677">Repeat</keyword>
<evidence type="ECO:0000256" key="8">
    <source>
        <dbReference type="ARBA" id="ARBA00023136"/>
    </source>
</evidence>
<dbReference type="GO" id="GO:0005506">
    <property type="term" value="F:iron ion binding"/>
    <property type="evidence" value="ECO:0007669"/>
    <property type="project" value="InterPro"/>
</dbReference>
<dbReference type="PIRSF" id="PIRSF000018">
    <property type="entry name" value="Mb_ADH_cyt_c"/>
    <property type="match status" value="1"/>
</dbReference>
<dbReference type="RefSeq" id="WP_155709476.1">
    <property type="nucleotide sequence ID" value="NZ_BMWU01000001.1"/>
</dbReference>
<evidence type="ECO:0000313" key="13">
    <source>
        <dbReference type="Proteomes" id="UP000431684"/>
    </source>
</evidence>
<sequence>MKTKLIVTGLLGAGAILALLYGWSREPAMPAAAAQMPAASAQVLEEGRRIVALGDCMVCHTSTTGRAYAGGLPLKTPFGTIYSTNITPDAETGIGRWTQAAFTRALRRGIASDGHLLYPAFPYTHYTRMSDRDIGLAYAYLMSRPAVHYTPPQNDLVFPLNFRPLLAFWNVLFLTPGTGSEAPRDGTTIKRGSYLVDTLGHCASCHSGLNPLGGERKPAFGGGEIDGWHAPALTRLARGRNPWSEQQLADYLHSGLALGHGAAKGPMRPVAERLAEVPRADAVAMARYLISIQETPPTGSTGTSIAAASAASTIAQGRIIFAAACANCHAPPAAMMRIGGRPALARSSALLSDTPVNFVQTVLAGIPWNSGSAVYMPPFAPALTDEQIASLAVYLRQDLGGQAAWQDVARQSAAIRKELRP</sequence>
<name>A0A6I3XDL9_9BURK</name>
<evidence type="ECO:0000256" key="10">
    <source>
        <dbReference type="PIRSR" id="PIRSR000018-51"/>
    </source>
</evidence>
<feature type="binding site" description="axial binding residue" evidence="10">
    <location>
        <position position="329"/>
    </location>
    <ligand>
        <name>heme c</name>
        <dbReference type="ChEBI" id="CHEBI:61717"/>
        <label>3</label>
    </ligand>
    <ligandPart>
        <name>Fe</name>
        <dbReference type="ChEBI" id="CHEBI:18248"/>
    </ligandPart>
</feature>
<feature type="domain" description="Cytochrome c" evidence="11">
    <location>
        <begin position="312"/>
        <end position="399"/>
    </location>
</feature>
<dbReference type="AlphaFoldDB" id="A0A6I3XDL9"/>
<comment type="subcellular location">
    <subcellularLocation>
        <location evidence="1">Cell membrane</location>
    </subcellularLocation>
</comment>
<dbReference type="OrthoDB" id="9809720at2"/>
<dbReference type="Pfam" id="PF13442">
    <property type="entry name" value="Cytochrome_CBB3"/>
    <property type="match status" value="1"/>
</dbReference>
<dbReference type="SUPFAM" id="SSF46626">
    <property type="entry name" value="Cytochrome c"/>
    <property type="match status" value="3"/>
</dbReference>
<reference evidence="12 13" key="1">
    <citation type="submission" date="2019-11" db="EMBL/GenBank/DDBJ databases">
        <title>Draft Genome Sequences of Six Type Strains of the Genus Massilia.</title>
        <authorList>
            <person name="Miess H."/>
            <person name="Frediansyah A."/>
            <person name="Goeker M."/>
            <person name="Gross H."/>
        </authorList>
    </citation>
    <scope>NUCLEOTIDE SEQUENCE [LARGE SCALE GENOMIC DNA]</scope>
    <source>
        <strain evidence="12 13">DSM 17513</strain>
    </source>
</reference>
<dbReference type="Gene3D" id="1.10.760.10">
    <property type="entry name" value="Cytochrome c-like domain"/>
    <property type="match status" value="3"/>
</dbReference>
<dbReference type="Pfam" id="PF00034">
    <property type="entry name" value="Cytochrom_C"/>
    <property type="match status" value="1"/>
</dbReference>
<organism evidence="12 13">
    <name type="scientific">Pseudoduganella dura</name>
    <dbReference type="NCBI Taxonomy" id="321982"/>
    <lineage>
        <taxon>Bacteria</taxon>
        <taxon>Pseudomonadati</taxon>
        <taxon>Pseudomonadota</taxon>
        <taxon>Betaproteobacteria</taxon>
        <taxon>Burkholderiales</taxon>
        <taxon>Oxalobacteraceae</taxon>
        <taxon>Telluria group</taxon>
        <taxon>Pseudoduganella</taxon>
    </lineage>
</organism>
<gene>
    <name evidence="12" type="ORF">GJV26_14780</name>
</gene>
<evidence type="ECO:0000256" key="4">
    <source>
        <dbReference type="ARBA" id="ARBA00022723"/>
    </source>
</evidence>
<dbReference type="InterPro" id="IPR036909">
    <property type="entry name" value="Cyt_c-like_dom_sf"/>
</dbReference>
<feature type="binding site" description="covalent" evidence="9">
    <location>
        <position position="56"/>
    </location>
    <ligand>
        <name>heme c</name>
        <dbReference type="ChEBI" id="CHEBI:61717"/>
        <label>1</label>
    </ligand>
</feature>
<protein>
    <submittedName>
        <fullName evidence="12">C-type cytochrome</fullName>
    </submittedName>
</protein>
<feature type="binding site" description="covalent" evidence="9">
    <location>
        <position position="325"/>
    </location>
    <ligand>
        <name>heme c</name>
        <dbReference type="ChEBI" id="CHEBI:61717"/>
        <label>3</label>
    </ligand>
</feature>
<comment type="cofactor">
    <cofactor evidence="9">
        <name>heme c</name>
        <dbReference type="ChEBI" id="CHEBI:61717"/>
    </cofactor>
    <text evidence="9">Binds 3 heme c groups covalently per subunit.</text>
</comment>
<evidence type="ECO:0000256" key="9">
    <source>
        <dbReference type="PIRSR" id="PIRSR000018-50"/>
    </source>
</evidence>
<dbReference type="GO" id="GO:0020037">
    <property type="term" value="F:heme binding"/>
    <property type="evidence" value="ECO:0007669"/>
    <property type="project" value="InterPro"/>
</dbReference>
<evidence type="ECO:0000256" key="2">
    <source>
        <dbReference type="ARBA" id="ARBA00022475"/>
    </source>
</evidence>
<evidence type="ECO:0000256" key="3">
    <source>
        <dbReference type="ARBA" id="ARBA00022617"/>
    </source>
</evidence>
<evidence type="ECO:0000313" key="12">
    <source>
        <dbReference type="EMBL" id="MUI13716.1"/>
    </source>
</evidence>
<feature type="binding site" description="axial binding residue" evidence="10">
    <location>
        <position position="206"/>
    </location>
    <ligand>
        <name>heme c</name>
        <dbReference type="ChEBI" id="CHEBI:61717"/>
        <label>2</label>
    </ligand>
    <ligandPart>
        <name>Fe</name>
        <dbReference type="ChEBI" id="CHEBI:18248"/>
    </ligandPart>
</feature>
<dbReference type="Proteomes" id="UP000431684">
    <property type="component" value="Unassembled WGS sequence"/>
</dbReference>
<feature type="binding site" description="axial binding residue" evidence="10">
    <location>
        <position position="60"/>
    </location>
    <ligand>
        <name>heme c</name>
        <dbReference type="ChEBI" id="CHEBI:61717"/>
        <label>1</label>
    </ligand>
    <ligandPart>
        <name>Fe</name>
        <dbReference type="ChEBI" id="CHEBI:18248"/>
    </ligandPart>
</feature>
<evidence type="ECO:0000256" key="5">
    <source>
        <dbReference type="ARBA" id="ARBA00022729"/>
    </source>
</evidence>
<accession>A0A6I3XDL9</accession>
<feature type="domain" description="Cytochrome c" evidence="11">
    <location>
        <begin position="187"/>
        <end position="290"/>
    </location>
</feature>
<evidence type="ECO:0000256" key="6">
    <source>
        <dbReference type="ARBA" id="ARBA00022737"/>
    </source>
</evidence>
<feature type="binding site" description="covalent" evidence="9">
    <location>
        <position position="202"/>
    </location>
    <ligand>
        <name>heme c</name>
        <dbReference type="ChEBI" id="CHEBI:61717"/>
        <label>2</label>
    </ligand>
</feature>
<keyword evidence="8" id="KW-0472">Membrane</keyword>
<dbReference type="GO" id="GO:0016614">
    <property type="term" value="F:oxidoreductase activity, acting on CH-OH group of donors"/>
    <property type="evidence" value="ECO:0007669"/>
    <property type="project" value="InterPro"/>
</dbReference>
<feature type="binding site" description="covalent" evidence="9">
    <location>
        <position position="59"/>
    </location>
    <ligand>
        <name>heme c</name>
        <dbReference type="ChEBI" id="CHEBI:61717"/>
        <label>1</label>
    </ligand>
</feature>
<keyword evidence="5" id="KW-0732">Signal</keyword>
<dbReference type="PROSITE" id="PS51007">
    <property type="entry name" value="CYTC"/>
    <property type="match status" value="3"/>
</dbReference>
<feature type="binding site" description="covalent" evidence="9">
    <location>
        <position position="328"/>
    </location>
    <ligand>
        <name>heme c</name>
        <dbReference type="ChEBI" id="CHEBI:61717"/>
        <label>3</label>
    </ligand>
</feature>
<dbReference type="InterPro" id="IPR009056">
    <property type="entry name" value="Cyt_c-like_dom"/>
</dbReference>
<evidence type="ECO:0000256" key="1">
    <source>
        <dbReference type="ARBA" id="ARBA00004236"/>
    </source>
</evidence>
<keyword evidence="13" id="KW-1185">Reference proteome</keyword>
<dbReference type="GO" id="GO:0005886">
    <property type="term" value="C:plasma membrane"/>
    <property type="evidence" value="ECO:0007669"/>
    <property type="project" value="UniProtKB-SubCell"/>
</dbReference>
<feature type="binding site" description="covalent" evidence="9">
    <location>
        <position position="205"/>
    </location>
    <ligand>
        <name>heme c</name>
        <dbReference type="ChEBI" id="CHEBI:61717"/>
        <label>2</label>
    </ligand>
</feature>
<dbReference type="PANTHER" id="PTHR35008">
    <property type="entry name" value="BLL4482 PROTEIN-RELATED"/>
    <property type="match status" value="1"/>
</dbReference>
<dbReference type="GO" id="GO:0009055">
    <property type="term" value="F:electron transfer activity"/>
    <property type="evidence" value="ECO:0007669"/>
    <property type="project" value="InterPro"/>
</dbReference>